<dbReference type="SUPFAM" id="SSF49299">
    <property type="entry name" value="PKD domain"/>
    <property type="match status" value="1"/>
</dbReference>
<gene>
    <name evidence="4" type="ORF">G3O08_19250</name>
</gene>
<dbReference type="InterPro" id="IPR052918">
    <property type="entry name" value="Motility_Chemotaxis_Reg"/>
</dbReference>
<dbReference type="PROSITE" id="PS50093">
    <property type="entry name" value="PKD"/>
    <property type="match status" value="1"/>
</dbReference>
<keyword evidence="5" id="KW-1185">Reference proteome</keyword>
<dbReference type="EMBL" id="JAAGVY010000065">
    <property type="protein sequence ID" value="NEN25634.1"/>
    <property type="molecule type" value="Genomic_DNA"/>
</dbReference>
<reference evidence="4 5" key="1">
    <citation type="submission" date="2020-02" db="EMBL/GenBank/DDBJ databases">
        <title>Out from the shadows clarifying the taxonomy of the family Cryomorphaceae and related taxa by utilizing the GTDB taxonomic framework.</title>
        <authorList>
            <person name="Bowman J.P."/>
        </authorList>
    </citation>
    <scope>NUCLEOTIDE SEQUENCE [LARGE SCALE GENOMIC DNA]</scope>
    <source>
        <strain evidence="4 5">QSSC 1-22</strain>
    </source>
</reference>
<accession>A0A7K3WVU8</accession>
<evidence type="ECO:0000256" key="2">
    <source>
        <dbReference type="SAM" id="SignalP"/>
    </source>
</evidence>
<sequence>MKNLIRIPYILFFLLSATSLIAQPDWQWGQEVRFNARNIAVDNYGNSYVTWSLQDNYEIDGELFISNGLADIALTSFDCAGNHRWTKTFGGQSSDVASYVGTDTLGGVYLVGRFSAMGNYDVNISNDTVISGYTNKGFFLTKYDSQGDFQWFQMPEDTAIIDITNIQLAGPLDMEVSPNGDCYIYSKLPPGTYGNGAYETTQEGTSNGSDNLHILKYDRNGNCTGGFHLDVYYSGSFLFSNRLTRDHHTGKFYMSGYLSDEDNIVIFGGEEVTAENYVVQFDSSGFVNWRISTDDSFPGTSGQSGFAGKPSVDEFGNVYVAGGSGNGFSFGDFTFENTLGPQGFPIFAKIDSMGNVVYATNASTNVGCDGKATAYSNNKVAVTGNWGSLITWGDVGEDITGGDSQGYNVFLALFDASGDGLPESFHSLTSSPVGVEIPSILTADNQGNFYVGGHFSGQLHVGDGTLYNQTGTQEGFIAKFGTDSCYCPLPTVLFTYDTIPNQAGYNFAYTGSTDADSVIWDFGDGQTGSGFNPYHFFAESGIYTVCATAFNQCGADSVCITIDALGPVGIKAINGFEEIRVYPNPAHEVVYINNASPGTRIDVINAVGQNLGSSILQSNNAKINVSSLPSSVYLLQFTGSDGKMGYARFVKE</sequence>
<dbReference type="Pfam" id="PF18962">
    <property type="entry name" value="Por_Secre_tail"/>
    <property type="match status" value="1"/>
</dbReference>
<evidence type="ECO:0000313" key="4">
    <source>
        <dbReference type="EMBL" id="NEN25634.1"/>
    </source>
</evidence>
<organism evidence="4 5">
    <name type="scientific">Cryomorpha ignava</name>
    <dbReference type="NCBI Taxonomy" id="101383"/>
    <lineage>
        <taxon>Bacteria</taxon>
        <taxon>Pseudomonadati</taxon>
        <taxon>Bacteroidota</taxon>
        <taxon>Flavobacteriia</taxon>
        <taxon>Flavobacteriales</taxon>
        <taxon>Cryomorphaceae</taxon>
        <taxon>Cryomorpha</taxon>
    </lineage>
</organism>
<feature type="domain" description="PKD" evidence="3">
    <location>
        <begin position="507"/>
        <end position="554"/>
    </location>
</feature>
<dbReference type="Gene3D" id="2.60.40.10">
    <property type="entry name" value="Immunoglobulins"/>
    <property type="match status" value="1"/>
</dbReference>
<evidence type="ECO:0000259" key="3">
    <source>
        <dbReference type="PROSITE" id="PS50093"/>
    </source>
</evidence>
<protein>
    <submittedName>
        <fullName evidence="4">T9SS type A sorting domain-containing protein</fullName>
    </submittedName>
</protein>
<dbReference type="InterPro" id="IPR035986">
    <property type="entry name" value="PKD_dom_sf"/>
</dbReference>
<dbReference type="InterPro" id="IPR013783">
    <property type="entry name" value="Ig-like_fold"/>
</dbReference>
<evidence type="ECO:0000313" key="5">
    <source>
        <dbReference type="Proteomes" id="UP000486602"/>
    </source>
</evidence>
<dbReference type="RefSeq" id="WP_163287084.1">
    <property type="nucleotide sequence ID" value="NZ_JAAGVY010000065.1"/>
</dbReference>
<dbReference type="AlphaFoldDB" id="A0A7K3WVU8"/>
<dbReference type="CDD" id="cd00146">
    <property type="entry name" value="PKD"/>
    <property type="match status" value="1"/>
</dbReference>
<feature type="chain" id="PRO_5029680356" evidence="2">
    <location>
        <begin position="23"/>
        <end position="652"/>
    </location>
</feature>
<keyword evidence="1 2" id="KW-0732">Signal</keyword>
<dbReference type="PANTHER" id="PTHR35580">
    <property type="entry name" value="CELL SURFACE GLYCOPROTEIN (S-LAYER PROTEIN)-LIKE PROTEIN"/>
    <property type="match status" value="1"/>
</dbReference>
<feature type="signal peptide" evidence="2">
    <location>
        <begin position="1"/>
        <end position="22"/>
    </location>
</feature>
<dbReference type="InterPro" id="IPR026444">
    <property type="entry name" value="Secre_tail"/>
</dbReference>
<name>A0A7K3WVU8_9FLAO</name>
<dbReference type="PANTHER" id="PTHR35580:SF1">
    <property type="entry name" value="PHYTASE-LIKE DOMAIN-CONTAINING PROTEIN"/>
    <property type="match status" value="1"/>
</dbReference>
<proteinExistence type="predicted"/>
<evidence type="ECO:0000256" key="1">
    <source>
        <dbReference type="ARBA" id="ARBA00022729"/>
    </source>
</evidence>
<dbReference type="Proteomes" id="UP000486602">
    <property type="component" value="Unassembled WGS sequence"/>
</dbReference>
<dbReference type="Pfam" id="PF18911">
    <property type="entry name" value="PKD_4"/>
    <property type="match status" value="1"/>
</dbReference>
<comment type="caution">
    <text evidence="4">The sequence shown here is derived from an EMBL/GenBank/DDBJ whole genome shotgun (WGS) entry which is preliminary data.</text>
</comment>
<dbReference type="InterPro" id="IPR000601">
    <property type="entry name" value="PKD_dom"/>
</dbReference>
<dbReference type="NCBIfam" id="TIGR04183">
    <property type="entry name" value="Por_Secre_tail"/>
    <property type="match status" value="1"/>
</dbReference>